<accession>A0A1T4SFZ1</accession>
<proteinExistence type="predicted"/>
<dbReference type="EMBL" id="FUXP01000018">
    <property type="protein sequence ID" value="SKA27260.1"/>
    <property type="molecule type" value="Genomic_DNA"/>
</dbReference>
<reference evidence="2" key="1">
    <citation type="submission" date="2017-02" db="EMBL/GenBank/DDBJ databases">
        <authorList>
            <person name="Peterson S.W."/>
        </authorList>
    </citation>
    <scope>NUCLEOTIDE SEQUENCE [LARGE SCALE GENOMIC DNA]</scope>
    <source>
        <strain evidence="2">DSM 21749</strain>
    </source>
</reference>
<feature type="compositionally biased region" description="Basic and acidic residues" evidence="1">
    <location>
        <begin position="1"/>
        <end position="59"/>
    </location>
</feature>
<dbReference type="AlphaFoldDB" id="A0A1T4SFZ1"/>
<feature type="region of interest" description="Disordered" evidence="1">
    <location>
        <begin position="1"/>
        <end position="65"/>
    </location>
</feature>
<protein>
    <submittedName>
        <fullName evidence="2">Uncharacterized protein</fullName>
    </submittedName>
</protein>
<sequence>MNQSQDKRGQDPSADSEKETSEPGRREREYGHSSGDRNSRHERDEWKSFEGGEQREASPDRPPVN</sequence>
<keyword evidence="3" id="KW-1185">Reference proteome</keyword>
<organism evidence="2 3">
    <name type="scientific">Lysobacter spongiicola DSM 21749</name>
    <dbReference type="NCBI Taxonomy" id="1122188"/>
    <lineage>
        <taxon>Bacteria</taxon>
        <taxon>Pseudomonadati</taxon>
        <taxon>Pseudomonadota</taxon>
        <taxon>Gammaproteobacteria</taxon>
        <taxon>Lysobacterales</taxon>
        <taxon>Lysobacteraceae</taxon>
        <taxon>Novilysobacter</taxon>
    </lineage>
</organism>
<dbReference type="OrthoDB" id="9944618at2"/>
<gene>
    <name evidence="2" type="ORF">SAMN02745674_02831</name>
</gene>
<name>A0A1T4SFZ1_9GAMM</name>
<evidence type="ECO:0000313" key="2">
    <source>
        <dbReference type="EMBL" id="SKA27260.1"/>
    </source>
</evidence>
<evidence type="ECO:0000313" key="3">
    <source>
        <dbReference type="Proteomes" id="UP000190061"/>
    </source>
</evidence>
<dbReference type="STRING" id="1122188.SAMN02745674_02831"/>
<dbReference type="RefSeq" id="WP_078759354.1">
    <property type="nucleotide sequence ID" value="NZ_FUXP01000018.1"/>
</dbReference>
<evidence type="ECO:0000256" key="1">
    <source>
        <dbReference type="SAM" id="MobiDB-lite"/>
    </source>
</evidence>
<dbReference type="Proteomes" id="UP000190061">
    <property type="component" value="Unassembled WGS sequence"/>
</dbReference>